<evidence type="ECO:0000259" key="6">
    <source>
        <dbReference type="Pfam" id="PF25574"/>
    </source>
</evidence>
<dbReference type="InterPro" id="IPR016024">
    <property type="entry name" value="ARM-type_fold"/>
</dbReference>
<dbReference type="Proteomes" id="UP001178507">
    <property type="component" value="Unassembled WGS sequence"/>
</dbReference>
<gene>
    <name evidence="7" type="ORF">EVOR1521_LOCUS27843</name>
</gene>
<evidence type="ECO:0000256" key="3">
    <source>
        <dbReference type="ARBA" id="ARBA00022490"/>
    </source>
</evidence>
<dbReference type="InterPro" id="IPR058584">
    <property type="entry name" value="IMB1_TNPO1-like_TPR"/>
</dbReference>
<evidence type="ECO:0000256" key="5">
    <source>
        <dbReference type="ARBA" id="ARBA00022927"/>
    </source>
</evidence>
<feature type="domain" description="Importin subunit beta-1/Transportin-1-like TPR repeats" evidence="6">
    <location>
        <begin position="433"/>
        <end position="615"/>
    </location>
</feature>
<dbReference type="Pfam" id="PF25574">
    <property type="entry name" value="TPR_IMB1"/>
    <property type="match status" value="1"/>
</dbReference>
<proteinExistence type="predicted"/>
<dbReference type="GO" id="GO:0006606">
    <property type="term" value="P:protein import into nucleus"/>
    <property type="evidence" value="ECO:0007669"/>
    <property type="project" value="InterPro"/>
</dbReference>
<name>A0AA36JGA2_9DINO</name>
<evidence type="ECO:0000313" key="7">
    <source>
        <dbReference type="EMBL" id="CAJ1405693.1"/>
    </source>
</evidence>
<reference evidence="7" key="1">
    <citation type="submission" date="2023-08" db="EMBL/GenBank/DDBJ databases">
        <authorList>
            <person name="Chen Y."/>
            <person name="Shah S."/>
            <person name="Dougan E. K."/>
            <person name="Thang M."/>
            <person name="Chan C."/>
        </authorList>
    </citation>
    <scope>NUCLEOTIDE SEQUENCE</scope>
</reference>
<keyword evidence="5" id="KW-0653">Protein transport</keyword>
<evidence type="ECO:0000256" key="4">
    <source>
        <dbReference type="ARBA" id="ARBA00022737"/>
    </source>
</evidence>
<sequence length="775" mass="80985">MAFPELLRQCLAPKERGAAEGRLLELRATEPAQFAVGCAQALQDAQLPAEVRQMAAWLLRGALPLTGAAAAVPLQAALLQALESPALCRAAALCCAKMPWPQLVPQLLQLGQRGFGKEALKAMALLAEEGAASSSSAASMAEAALKALQAPDLATRLAAVEALTALLPKAAGSEQAVLAAALGAAKASELRLEALSGPASGAERRRSGGGGLLEVCARECYDVISGSDLQQLAEVAAGCASGSELVASQALEVWEALAAKELEMAQRSRGLLGQAAPLLLPLLQQGLQRKPEDPGWQERSTLQDSARACLMATAKVLGDAVLQPILAFASTAMGSEDMWQRRAALLAFGAVQDGPSAPTLQPLVQMALPRLLEALTAPSVEASSAFWALGRLLELHPAAVPDDAQARIFEVAVLRLTEPCLAEQLCYCLDGVVDQQAAVLEPRLFGTVAESLLKGAQVADPHSRAHLALFGCLNELLARAAEDCLPQMELVLEEVMRRADVELSRGPVSRSLLSCLRVVLQRVSERSKRCGPALGALLDRSLRLDPTEEEALRAIGSLAALGDAQAVVALWPFLLSALRVDLPDPCLAAISAVTDVAKALGECFAPLGASAVEALAAVAKAGGRLGLRATQGLSAIFEVLGRHTPHLPELLALLQSLAGPKLEEFERSQGAVHESQELLEVVLLAHEALLCQGDSAALAGSAGFALRLLPAMRTAKARRGALKLLRHLAQEAPLELRAFLAQGAARSCATELVMMGAASPNSALREAANTVRALL</sequence>
<evidence type="ECO:0000256" key="1">
    <source>
        <dbReference type="ARBA" id="ARBA00004496"/>
    </source>
</evidence>
<comment type="caution">
    <text evidence="7">The sequence shown here is derived from an EMBL/GenBank/DDBJ whole genome shotgun (WGS) entry which is preliminary data.</text>
</comment>
<keyword evidence="8" id="KW-1185">Reference proteome</keyword>
<keyword evidence="4" id="KW-0677">Repeat</keyword>
<dbReference type="AlphaFoldDB" id="A0AA36JGA2"/>
<evidence type="ECO:0000313" key="8">
    <source>
        <dbReference type="Proteomes" id="UP001178507"/>
    </source>
</evidence>
<dbReference type="Gene3D" id="1.25.10.10">
    <property type="entry name" value="Leucine-rich Repeat Variant"/>
    <property type="match status" value="1"/>
</dbReference>
<accession>A0AA36JGA2</accession>
<comment type="subcellular location">
    <subcellularLocation>
        <location evidence="1">Cytoplasm</location>
    </subcellularLocation>
</comment>
<dbReference type="GO" id="GO:0005737">
    <property type="term" value="C:cytoplasm"/>
    <property type="evidence" value="ECO:0007669"/>
    <property type="project" value="UniProtKB-SubCell"/>
</dbReference>
<dbReference type="InterPro" id="IPR011989">
    <property type="entry name" value="ARM-like"/>
</dbReference>
<organism evidence="7 8">
    <name type="scientific">Effrenium voratum</name>
    <dbReference type="NCBI Taxonomy" id="2562239"/>
    <lineage>
        <taxon>Eukaryota</taxon>
        <taxon>Sar</taxon>
        <taxon>Alveolata</taxon>
        <taxon>Dinophyceae</taxon>
        <taxon>Suessiales</taxon>
        <taxon>Symbiodiniaceae</taxon>
        <taxon>Effrenium</taxon>
    </lineage>
</organism>
<keyword evidence="3" id="KW-0963">Cytoplasm</keyword>
<keyword evidence="2" id="KW-0813">Transport</keyword>
<protein>
    <recommendedName>
        <fullName evidence="6">Importin subunit beta-1/Transportin-1-like TPR repeats domain-containing protein</fullName>
    </recommendedName>
</protein>
<evidence type="ECO:0000256" key="2">
    <source>
        <dbReference type="ARBA" id="ARBA00022448"/>
    </source>
</evidence>
<dbReference type="PANTHER" id="PTHR10527">
    <property type="entry name" value="IMPORTIN BETA"/>
    <property type="match status" value="1"/>
</dbReference>
<dbReference type="SUPFAM" id="SSF48371">
    <property type="entry name" value="ARM repeat"/>
    <property type="match status" value="1"/>
</dbReference>
<dbReference type="InterPro" id="IPR040122">
    <property type="entry name" value="Importin_beta"/>
</dbReference>
<dbReference type="EMBL" id="CAUJNA010003597">
    <property type="protein sequence ID" value="CAJ1405693.1"/>
    <property type="molecule type" value="Genomic_DNA"/>
</dbReference>